<protein>
    <submittedName>
        <fullName evidence="2">Uncharacterized protein</fullName>
    </submittedName>
</protein>
<gene>
    <name evidence="2" type="ORF">CGXH109_LOCUS145923</name>
</gene>
<proteinExistence type="predicted"/>
<sequence length="332" mass="37611">MLQEKHTINFSSKHAGSTQAKPSNSFFPKFFLNFLTATAPYLTTSLYLSRDRHSYTERNISAGYLLISLGRPSGSPRQQRVRSSSSLYILYPAKSPSFYAQQPTANRGKSRQARRAGYPQPRPKSWQLTSQVYSAQQSCSARASSPAGVQGASTANRSAPANRPSSRTTFHTYNYSANIQINISPQLYHLPHKKHYSHNNNNKEEDNRDSRGQGSKDETQRGIEGLFINNKSNKLHSCFRLENITAVSYALTIYINSKSEARLQYLLINCNIIAREYLSSYNFTFYPQAFYLVYRNISSSQPPTFLNSLFAAMKRNMSDQNEGANILSFSYF</sequence>
<accession>A0A9W4S8P2</accession>
<comment type="caution">
    <text evidence="2">The sequence shown here is derived from an EMBL/GenBank/DDBJ whole genome shotgun (WGS) entry which is preliminary data.</text>
</comment>
<dbReference type="EMBL" id="CAMGZC010002665">
    <property type="protein sequence ID" value="CAI0655158.1"/>
    <property type="molecule type" value="Genomic_DNA"/>
</dbReference>
<feature type="region of interest" description="Disordered" evidence="1">
    <location>
        <begin position="192"/>
        <end position="223"/>
    </location>
</feature>
<evidence type="ECO:0000313" key="3">
    <source>
        <dbReference type="Proteomes" id="UP001152533"/>
    </source>
</evidence>
<evidence type="ECO:0000256" key="1">
    <source>
        <dbReference type="SAM" id="MobiDB-lite"/>
    </source>
</evidence>
<reference evidence="2" key="1">
    <citation type="submission" date="2022-08" db="EMBL/GenBank/DDBJ databases">
        <authorList>
            <person name="Giroux E."/>
            <person name="Giroux E."/>
        </authorList>
    </citation>
    <scope>NUCLEOTIDE SEQUENCE</scope>
    <source>
        <strain evidence="2">H1091258</strain>
    </source>
</reference>
<organism evidence="2 3">
    <name type="scientific">Colletotrichum noveboracense</name>
    <dbReference type="NCBI Taxonomy" id="2664923"/>
    <lineage>
        <taxon>Eukaryota</taxon>
        <taxon>Fungi</taxon>
        <taxon>Dikarya</taxon>
        <taxon>Ascomycota</taxon>
        <taxon>Pezizomycotina</taxon>
        <taxon>Sordariomycetes</taxon>
        <taxon>Hypocreomycetidae</taxon>
        <taxon>Glomerellales</taxon>
        <taxon>Glomerellaceae</taxon>
        <taxon>Colletotrichum</taxon>
        <taxon>Colletotrichum gloeosporioides species complex</taxon>
    </lineage>
</organism>
<keyword evidence="3" id="KW-1185">Reference proteome</keyword>
<feature type="region of interest" description="Disordered" evidence="1">
    <location>
        <begin position="1"/>
        <end position="21"/>
    </location>
</feature>
<dbReference type="AlphaFoldDB" id="A0A9W4S8P2"/>
<name>A0A9W4S8P2_9PEZI</name>
<feature type="compositionally biased region" description="Polar residues" evidence="1">
    <location>
        <begin position="151"/>
        <end position="169"/>
    </location>
</feature>
<feature type="non-terminal residue" evidence="2">
    <location>
        <position position="1"/>
    </location>
</feature>
<feature type="compositionally biased region" description="Polar residues" evidence="1">
    <location>
        <begin position="8"/>
        <end position="21"/>
    </location>
</feature>
<feature type="region of interest" description="Disordered" evidence="1">
    <location>
        <begin position="99"/>
        <end position="131"/>
    </location>
</feature>
<dbReference type="Proteomes" id="UP001152533">
    <property type="component" value="Unassembled WGS sequence"/>
</dbReference>
<feature type="region of interest" description="Disordered" evidence="1">
    <location>
        <begin position="144"/>
        <end position="169"/>
    </location>
</feature>
<feature type="compositionally biased region" description="Basic and acidic residues" evidence="1">
    <location>
        <begin position="201"/>
        <end position="221"/>
    </location>
</feature>
<evidence type="ECO:0000313" key="2">
    <source>
        <dbReference type="EMBL" id="CAI0655158.1"/>
    </source>
</evidence>